<gene>
    <name evidence="2" type="ORF">A4U43_C01F31260</name>
</gene>
<dbReference type="EMBL" id="CM007381">
    <property type="protein sequence ID" value="ONK81628.1"/>
    <property type="molecule type" value="Genomic_DNA"/>
</dbReference>
<protein>
    <recommendedName>
        <fullName evidence="1">Retrovirus-related Pol polyprotein from transposon TNT 1-94-like beta-barrel domain-containing protein</fullName>
    </recommendedName>
</protein>
<keyword evidence="3" id="KW-1185">Reference proteome</keyword>
<dbReference type="AlphaFoldDB" id="A0A5P1FTT4"/>
<sequence>MSKGTSLATHVNNYTKLLSDLANMDKKVTDDYNAIILLGSLSDEEYDTFVFMLLNDRSSIIYNERDCPKLKEKENSKKNGSKANEVNVARDDDSDDLCFSLLITPEVNHVDASNWMLDSGASYHVTPRRDWFASFERLDGGVVVMGNDQSCGIYRIGTIRIQMHDGVVRELNEVRFVPQLKMNLISVRALEAKGFKMTFENAVAKVTKGSLVVMNRVRSRNLYYLKGSTEIGQLDLAISEANESRLLHYRLGHTGKSHCRLCTSRGY</sequence>
<evidence type="ECO:0000313" key="2">
    <source>
        <dbReference type="EMBL" id="ONK81628.1"/>
    </source>
</evidence>
<name>A0A5P1FTT4_ASPOF</name>
<dbReference type="Pfam" id="PF22936">
    <property type="entry name" value="Pol_BBD"/>
    <property type="match status" value="1"/>
</dbReference>
<dbReference type="PANTHER" id="PTHR47592:SF27">
    <property type="entry name" value="OS08G0421700 PROTEIN"/>
    <property type="match status" value="1"/>
</dbReference>
<organism evidence="2 3">
    <name type="scientific">Asparagus officinalis</name>
    <name type="common">Garden asparagus</name>
    <dbReference type="NCBI Taxonomy" id="4686"/>
    <lineage>
        <taxon>Eukaryota</taxon>
        <taxon>Viridiplantae</taxon>
        <taxon>Streptophyta</taxon>
        <taxon>Embryophyta</taxon>
        <taxon>Tracheophyta</taxon>
        <taxon>Spermatophyta</taxon>
        <taxon>Magnoliopsida</taxon>
        <taxon>Liliopsida</taxon>
        <taxon>Asparagales</taxon>
        <taxon>Asparagaceae</taxon>
        <taxon>Asparagoideae</taxon>
        <taxon>Asparagus</taxon>
    </lineage>
</organism>
<dbReference type="PANTHER" id="PTHR47592">
    <property type="entry name" value="PBF68 PROTEIN"/>
    <property type="match status" value="1"/>
</dbReference>
<accession>A0A5P1FTT4</accession>
<feature type="domain" description="Retrovirus-related Pol polyprotein from transposon TNT 1-94-like beta-barrel" evidence="1">
    <location>
        <begin position="115"/>
        <end position="195"/>
    </location>
</feature>
<dbReference type="Proteomes" id="UP000243459">
    <property type="component" value="Chromosome 1"/>
</dbReference>
<reference evidence="3" key="1">
    <citation type="journal article" date="2017" name="Nat. Commun.">
        <title>The asparagus genome sheds light on the origin and evolution of a young Y chromosome.</title>
        <authorList>
            <person name="Harkess A."/>
            <person name="Zhou J."/>
            <person name="Xu C."/>
            <person name="Bowers J.E."/>
            <person name="Van der Hulst R."/>
            <person name="Ayyampalayam S."/>
            <person name="Mercati F."/>
            <person name="Riccardi P."/>
            <person name="McKain M.R."/>
            <person name="Kakrana A."/>
            <person name="Tang H."/>
            <person name="Ray J."/>
            <person name="Groenendijk J."/>
            <person name="Arikit S."/>
            <person name="Mathioni S.M."/>
            <person name="Nakano M."/>
            <person name="Shan H."/>
            <person name="Telgmann-Rauber A."/>
            <person name="Kanno A."/>
            <person name="Yue Z."/>
            <person name="Chen H."/>
            <person name="Li W."/>
            <person name="Chen Y."/>
            <person name="Xu X."/>
            <person name="Zhang Y."/>
            <person name="Luo S."/>
            <person name="Chen H."/>
            <person name="Gao J."/>
            <person name="Mao Z."/>
            <person name="Pires J.C."/>
            <person name="Luo M."/>
            <person name="Kudrna D."/>
            <person name="Wing R.A."/>
            <person name="Meyers B.C."/>
            <person name="Yi K."/>
            <person name="Kong H."/>
            <person name="Lavrijsen P."/>
            <person name="Sunseri F."/>
            <person name="Falavigna A."/>
            <person name="Ye Y."/>
            <person name="Leebens-Mack J.H."/>
            <person name="Chen G."/>
        </authorList>
    </citation>
    <scope>NUCLEOTIDE SEQUENCE [LARGE SCALE GENOMIC DNA]</scope>
    <source>
        <strain evidence="3">cv. DH0086</strain>
    </source>
</reference>
<proteinExistence type="predicted"/>
<evidence type="ECO:0000313" key="3">
    <source>
        <dbReference type="Proteomes" id="UP000243459"/>
    </source>
</evidence>
<dbReference type="Gramene" id="ONK81628">
    <property type="protein sequence ID" value="ONK81628"/>
    <property type="gene ID" value="A4U43_C01F31260"/>
</dbReference>
<evidence type="ECO:0000259" key="1">
    <source>
        <dbReference type="Pfam" id="PF22936"/>
    </source>
</evidence>
<dbReference type="OMA" id="WFASFER"/>
<dbReference type="InterPro" id="IPR054722">
    <property type="entry name" value="PolX-like_BBD"/>
</dbReference>